<reference evidence="2" key="1">
    <citation type="journal article" date="2023" name="Mol. Phylogenet. Evol.">
        <title>Genome-scale phylogeny and comparative genomics of the fungal order Sordariales.</title>
        <authorList>
            <person name="Hensen N."/>
            <person name="Bonometti L."/>
            <person name="Westerberg I."/>
            <person name="Brannstrom I.O."/>
            <person name="Guillou S."/>
            <person name="Cros-Aarteil S."/>
            <person name="Calhoun S."/>
            <person name="Haridas S."/>
            <person name="Kuo A."/>
            <person name="Mondo S."/>
            <person name="Pangilinan J."/>
            <person name="Riley R."/>
            <person name="LaButti K."/>
            <person name="Andreopoulos B."/>
            <person name="Lipzen A."/>
            <person name="Chen C."/>
            <person name="Yan M."/>
            <person name="Daum C."/>
            <person name="Ng V."/>
            <person name="Clum A."/>
            <person name="Steindorff A."/>
            <person name="Ohm R.A."/>
            <person name="Martin F."/>
            <person name="Silar P."/>
            <person name="Natvig D.O."/>
            <person name="Lalanne C."/>
            <person name="Gautier V."/>
            <person name="Ament-Velasquez S.L."/>
            <person name="Kruys A."/>
            <person name="Hutchinson M.I."/>
            <person name="Powell A.J."/>
            <person name="Barry K."/>
            <person name="Miller A.N."/>
            <person name="Grigoriev I.V."/>
            <person name="Debuchy R."/>
            <person name="Gladieux P."/>
            <person name="Hiltunen Thoren M."/>
            <person name="Johannesson H."/>
        </authorList>
    </citation>
    <scope>NUCLEOTIDE SEQUENCE</scope>
    <source>
        <strain evidence="2">CBS 955.72</strain>
    </source>
</reference>
<evidence type="ECO:0000256" key="1">
    <source>
        <dbReference type="SAM" id="MobiDB-lite"/>
    </source>
</evidence>
<reference evidence="2" key="2">
    <citation type="submission" date="2023-06" db="EMBL/GenBank/DDBJ databases">
        <authorList>
            <consortium name="Lawrence Berkeley National Laboratory"/>
            <person name="Haridas S."/>
            <person name="Hensen N."/>
            <person name="Bonometti L."/>
            <person name="Westerberg I."/>
            <person name="Brannstrom I.O."/>
            <person name="Guillou S."/>
            <person name="Cros-Aarteil S."/>
            <person name="Calhoun S."/>
            <person name="Kuo A."/>
            <person name="Mondo S."/>
            <person name="Pangilinan J."/>
            <person name="Riley R."/>
            <person name="Labutti K."/>
            <person name="Andreopoulos B."/>
            <person name="Lipzen A."/>
            <person name="Chen C."/>
            <person name="Yanf M."/>
            <person name="Daum C."/>
            <person name="Ng V."/>
            <person name="Clum A."/>
            <person name="Steindorff A."/>
            <person name="Ohm R."/>
            <person name="Martin F."/>
            <person name="Silar P."/>
            <person name="Natvig D."/>
            <person name="Lalanne C."/>
            <person name="Gautier V."/>
            <person name="Ament-Velasquez S.L."/>
            <person name="Kruys A."/>
            <person name="Hutchinson M.I."/>
            <person name="Powell A.J."/>
            <person name="Barry K."/>
            <person name="Miller A.N."/>
            <person name="Grigoriev I.V."/>
            <person name="Debuchy R."/>
            <person name="Gladieux P."/>
            <person name="Thoren M.H."/>
            <person name="Johannesson H."/>
        </authorList>
    </citation>
    <scope>NUCLEOTIDE SEQUENCE</scope>
    <source>
        <strain evidence="2">CBS 955.72</strain>
    </source>
</reference>
<proteinExistence type="predicted"/>
<dbReference type="EMBL" id="JAUIQD010000001">
    <property type="protein sequence ID" value="KAK3363608.1"/>
    <property type="molecule type" value="Genomic_DNA"/>
</dbReference>
<sequence>MPKPQRLCLPCLLIVCSRAFDKRLVVISTGQCTLGLVYLIRFLFPATPYTHHRETRQGSGSTTCSPRQRHHCPRSDPHKYRITSPQLSLPLKIAPFFHKPFYAPCNRALSITVERIRACDDKLPNLEQDKMIVESIDPDLKYEAPAVESADKHFNVVVRMGDVDVKTKGQLDGKAITDLVKTMTESTVASTRTKMLSAGLAGALFATPFLVTGIAI</sequence>
<feature type="region of interest" description="Disordered" evidence="1">
    <location>
        <begin position="52"/>
        <end position="79"/>
    </location>
</feature>
<organism evidence="2 3">
    <name type="scientific">Lasiosphaeria hispida</name>
    <dbReference type="NCBI Taxonomy" id="260671"/>
    <lineage>
        <taxon>Eukaryota</taxon>
        <taxon>Fungi</taxon>
        <taxon>Dikarya</taxon>
        <taxon>Ascomycota</taxon>
        <taxon>Pezizomycotina</taxon>
        <taxon>Sordariomycetes</taxon>
        <taxon>Sordariomycetidae</taxon>
        <taxon>Sordariales</taxon>
        <taxon>Lasiosphaeriaceae</taxon>
        <taxon>Lasiosphaeria</taxon>
    </lineage>
</organism>
<keyword evidence="3" id="KW-1185">Reference proteome</keyword>
<name>A0AAJ0HVK6_9PEZI</name>
<feature type="compositionally biased region" description="Polar residues" evidence="1">
    <location>
        <begin position="57"/>
        <end position="66"/>
    </location>
</feature>
<gene>
    <name evidence="2" type="ORF">B0T25DRAFT_576175</name>
</gene>
<protein>
    <submittedName>
        <fullName evidence="2">Uncharacterized protein</fullName>
    </submittedName>
</protein>
<evidence type="ECO:0000313" key="3">
    <source>
        <dbReference type="Proteomes" id="UP001275084"/>
    </source>
</evidence>
<dbReference type="AlphaFoldDB" id="A0AAJ0HVK6"/>
<evidence type="ECO:0000313" key="2">
    <source>
        <dbReference type="EMBL" id="KAK3363608.1"/>
    </source>
</evidence>
<accession>A0AAJ0HVK6</accession>
<dbReference type="Proteomes" id="UP001275084">
    <property type="component" value="Unassembled WGS sequence"/>
</dbReference>
<comment type="caution">
    <text evidence="2">The sequence shown here is derived from an EMBL/GenBank/DDBJ whole genome shotgun (WGS) entry which is preliminary data.</text>
</comment>